<protein>
    <submittedName>
        <fullName evidence="1">Uncharacterized protein</fullName>
    </submittedName>
</protein>
<dbReference type="STRING" id="36842.SAMN02194393_01997"/>
<reference evidence="1 2" key="1">
    <citation type="submission" date="2017-02" db="EMBL/GenBank/DDBJ databases">
        <authorList>
            <person name="Peterson S.W."/>
        </authorList>
    </citation>
    <scope>NUCLEOTIDE SEQUENCE [LARGE SCALE GENOMIC DNA]</scope>
    <source>
        <strain evidence="1 2">M1</strain>
    </source>
</reference>
<name>A0A1T5KPE3_9FIRM</name>
<accession>A0A1T5KPE3</accession>
<sequence length="87" mass="9930">MDITIKNPLTIKIVKGFFIVISNCKNCIVKTIPVFGKSIKIGNRLVSILGKTAYLKFNKPYIENIIKKTLKIYESIILKFSSFIYSI</sequence>
<organism evidence="1 2">
    <name type="scientific">Maledivibacter halophilus</name>
    <dbReference type="NCBI Taxonomy" id="36842"/>
    <lineage>
        <taxon>Bacteria</taxon>
        <taxon>Bacillati</taxon>
        <taxon>Bacillota</taxon>
        <taxon>Clostridia</taxon>
        <taxon>Peptostreptococcales</taxon>
        <taxon>Caminicellaceae</taxon>
        <taxon>Maledivibacter</taxon>
    </lineage>
</organism>
<evidence type="ECO:0000313" key="1">
    <source>
        <dbReference type="EMBL" id="SKC65319.1"/>
    </source>
</evidence>
<evidence type="ECO:0000313" key="2">
    <source>
        <dbReference type="Proteomes" id="UP000190285"/>
    </source>
</evidence>
<gene>
    <name evidence="1" type="ORF">SAMN02194393_01997</name>
</gene>
<dbReference type="Proteomes" id="UP000190285">
    <property type="component" value="Unassembled WGS sequence"/>
</dbReference>
<keyword evidence="2" id="KW-1185">Reference proteome</keyword>
<dbReference type="AlphaFoldDB" id="A0A1T5KPE3"/>
<proteinExistence type="predicted"/>
<dbReference type="EMBL" id="FUZT01000004">
    <property type="protein sequence ID" value="SKC65319.1"/>
    <property type="molecule type" value="Genomic_DNA"/>
</dbReference>